<dbReference type="Gene3D" id="3.30.160.60">
    <property type="entry name" value="Classic Zinc Finger"/>
    <property type="match status" value="1"/>
</dbReference>
<keyword evidence="1" id="KW-0862">Zinc</keyword>
<accession>A0A8T0F3T8</accession>
<gene>
    <name evidence="3" type="ORF">HNY73_011348</name>
</gene>
<keyword evidence="4" id="KW-1185">Reference proteome</keyword>
<feature type="domain" description="C2H2-type" evidence="2">
    <location>
        <begin position="52"/>
        <end position="75"/>
    </location>
</feature>
<dbReference type="GO" id="GO:0008270">
    <property type="term" value="F:zinc ion binding"/>
    <property type="evidence" value="ECO:0007669"/>
    <property type="project" value="UniProtKB-KW"/>
</dbReference>
<evidence type="ECO:0000313" key="4">
    <source>
        <dbReference type="Proteomes" id="UP000807504"/>
    </source>
</evidence>
<keyword evidence="1" id="KW-0863">Zinc-finger</keyword>
<evidence type="ECO:0000259" key="2">
    <source>
        <dbReference type="PROSITE" id="PS50157"/>
    </source>
</evidence>
<proteinExistence type="predicted"/>
<evidence type="ECO:0000256" key="1">
    <source>
        <dbReference type="PROSITE-ProRule" id="PRU00042"/>
    </source>
</evidence>
<dbReference type="PROSITE" id="PS00028">
    <property type="entry name" value="ZINC_FINGER_C2H2_1"/>
    <property type="match status" value="1"/>
</dbReference>
<dbReference type="AlphaFoldDB" id="A0A8T0F3T8"/>
<keyword evidence="1" id="KW-0479">Metal-binding</keyword>
<comment type="caution">
    <text evidence="3">The sequence shown here is derived from an EMBL/GenBank/DDBJ whole genome shotgun (WGS) entry which is preliminary data.</text>
</comment>
<dbReference type="Proteomes" id="UP000807504">
    <property type="component" value="Unassembled WGS sequence"/>
</dbReference>
<name>A0A8T0F3T8_ARGBR</name>
<reference evidence="3" key="2">
    <citation type="submission" date="2020-06" db="EMBL/GenBank/DDBJ databases">
        <authorList>
            <person name="Sheffer M."/>
        </authorList>
    </citation>
    <scope>NUCLEOTIDE SEQUENCE</scope>
</reference>
<dbReference type="EMBL" id="JABXBU010000030">
    <property type="protein sequence ID" value="KAF8785846.1"/>
    <property type="molecule type" value="Genomic_DNA"/>
</dbReference>
<organism evidence="3 4">
    <name type="scientific">Argiope bruennichi</name>
    <name type="common">Wasp spider</name>
    <name type="synonym">Aranea bruennichi</name>
    <dbReference type="NCBI Taxonomy" id="94029"/>
    <lineage>
        <taxon>Eukaryota</taxon>
        <taxon>Metazoa</taxon>
        <taxon>Ecdysozoa</taxon>
        <taxon>Arthropoda</taxon>
        <taxon>Chelicerata</taxon>
        <taxon>Arachnida</taxon>
        <taxon>Araneae</taxon>
        <taxon>Araneomorphae</taxon>
        <taxon>Entelegynae</taxon>
        <taxon>Araneoidea</taxon>
        <taxon>Araneidae</taxon>
        <taxon>Argiope</taxon>
    </lineage>
</organism>
<evidence type="ECO:0000313" key="3">
    <source>
        <dbReference type="EMBL" id="KAF8785846.1"/>
    </source>
</evidence>
<sequence length="86" mass="10394">MPKVLDKVLFVQKPMGLTREKKPYGCEFCYIRHCMIYCVNDHAVGRFEGNIMRCMFCEKRFRVKENFARHLHKIHLTMAQEIVWEN</sequence>
<reference evidence="3" key="1">
    <citation type="journal article" date="2020" name="bioRxiv">
        <title>Chromosome-level reference genome of the European wasp spider Argiope bruennichi: a resource for studies on range expansion and evolutionary adaptation.</title>
        <authorList>
            <person name="Sheffer M.M."/>
            <person name="Hoppe A."/>
            <person name="Krehenwinkel H."/>
            <person name="Uhl G."/>
            <person name="Kuss A.W."/>
            <person name="Jensen L."/>
            <person name="Jensen C."/>
            <person name="Gillespie R.G."/>
            <person name="Hoff K.J."/>
            <person name="Prost S."/>
        </authorList>
    </citation>
    <scope>NUCLEOTIDE SEQUENCE</scope>
</reference>
<dbReference type="PROSITE" id="PS50157">
    <property type="entry name" value="ZINC_FINGER_C2H2_2"/>
    <property type="match status" value="1"/>
</dbReference>
<protein>
    <recommendedName>
        <fullName evidence="2">C2H2-type domain-containing protein</fullName>
    </recommendedName>
</protein>
<dbReference type="InterPro" id="IPR013087">
    <property type="entry name" value="Znf_C2H2_type"/>
</dbReference>